<dbReference type="RefSeq" id="WP_310030560.1">
    <property type="nucleotide sequence ID" value="NZ_JAVDRL010000004.1"/>
</dbReference>
<keyword evidence="1" id="KW-0238">DNA-binding</keyword>
<comment type="caution">
    <text evidence="1">The sequence shown here is derived from an EMBL/GenBank/DDBJ whole genome shotgun (WGS) entry which is preliminary data.</text>
</comment>
<proteinExistence type="predicted"/>
<dbReference type="EMBL" id="JAVDRL010000004">
    <property type="protein sequence ID" value="MDR6530828.1"/>
    <property type="molecule type" value="Genomic_DNA"/>
</dbReference>
<name>A0ABU1MXD0_9CAUL</name>
<reference evidence="1 2" key="1">
    <citation type="submission" date="2023-07" db="EMBL/GenBank/DDBJ databases">
        <title>Sorghum-associated microbial communities from plants grown in Nebraska, USA.</title>
        <authorList>
            <person name="Schachtman D."/>
        </authorList>
    </citation>
    <scope>NUCLEOTIDE SEQUENCE [LARGE SCALE GENOMIC DNA]</scope>
    <source>
        <strain evidence="1 2">DS2154</strain>
    </source>
</reference>
<protein>
    <submittedName>
        <fullName evidence="1">DNA-binding phage protein</fullName>
    </submittedName>
</protein>
<gene>
    <name evidence="1" type="ORF">J2800_001567</name>
</gene>
<keyword evidence="2" id="KW-1185">Reference proteome</keyword>
<sequence length="102" mass="10834">METLVHALSGRLLGAASLINTPEAAAAIFKLAVKTNDPEFLLRSLRVLSHSKGMSDALAWSGMPGDLPRQAIENQGPTRVQALTEVTRCLNARLDTPAAIAD</sequence>
<dbReference type="GO" id="GO:0003677">
    <property type="term" value="F:DNA binding"/>
    <property type="evidence" value="ECO:0007669"/>
    <property type="project" value="UniProtKB-KW"/>
</dbReference>
<accession>A0ABU1MXD0</accession>
<evidence type="ECO:0000313" key="1">
    <source>
        <dbReference type="EMBL" id="MDR6530828.1"/>
    </source>
</evidence>
<organism evidence="1 2">
    <name type="scientific">Caulobacter rhizosphaerae</name>
    <dbReference type="NCBI Taxonomy" id="2010972"/>
    <lineage>
        <taxon>Bacteria</taxon>
        <taxon>Pseudomonadati</taxon>
        <taxon>Pseudomonadota</taxon>
        <taxon>Alphaproteobacteria</taxon>
        <taxon>Caulobacterales</taxon>
        <taxon>Caulobacteraceae</taxon>
        <taxon>Caulobacter</taxon>
    </lineage>
</organism>
<dbReference type="Proteomes" id="UP001262754">
    <property type="component" value="Unassembled WGS sequence"/>
</dbReference>
<evidence type="ECO:0000313" key="2">
    <source>
        <dbReference type="Proteomes" id="UP001262754"/>
    </source>
</evidence>